<evidence type="ECO:0000256" key="1">
    <source>
        <dbReference type="SAM" id="SignalP"/>
    </source>
</evidence>
<gene>
    <name evidence="2" type="ORF">GPUH_LOCUS21266</name>
</gene>
<accession>A0A183EJX6</accession>
<name>A0A183EJX6_9BILA</name>
<evidence type="ECO:0000313" key="3">
    <source>
        <dbReference type="Proteomes" id="UP000271098"/>
    </source>
</evidence>
<dbReference type="WBParaSite" id="GPUH_0002129201-mRNA-1">
    <property type="protein sequence ID" value="GPUH_0002129201-mRNA-1"/>
    <property type="gene ID" value="GPUH_0002129201"/>
</dbReference>
<dbReference type="Proteomes" id="UP000271098">
    <property type="component" value="Unassembled WGS sequence"/>
</dbReference>
<sequence length="158" mass="17944">MPRQIVFDGPHLKLNAFLALFTLPATNAQRVFLDLLNDGIVQYQSPCSETNEVFFFASSYSVKLRAYDGVQKYVILVPSMQKTVLSWIDEHFEEAMGQRLKLACAYLHAVGLVKPFADYNPGVPSDSPKVIFLHFRIPFFRSCLLYQCEILVGQSCRS</sequence>
<dbReference type="AlphaFoldDB" id="A0A183EJX6"/>
<organism evidence="4">
    <name type="scientific">Gongylonema pulchrum</name>
    <dbReference type="NCBI Taxonomy" id="637853"/>
    <lineage>
        <taxon>Eukaryota</taxon>
        <taxon>Metazoa</taxon>
        <taxon>Ecdysozoa</taxon>
        <taxon>Nematoda</taxon>
        <taxon>Chromadorea</taxon>
        <taxon>Rhabditida</taxon>
        <taxon>Spirurina</taxon>
        <taxon>Spiruromorpha</taxon>
        <taxon>Spiruroidea</taxon>
        <taxon>Gongylonematidae</taxon>
        <taxon>Gongylonema</taxon>
    </lineage>
</organism>
<keyword evidence="3" id="KW-1185">Reference proteome</keyword>
<protein>
    <submittedName>
        <fullName evidence="4">Sen15 domain-containing protein</fullName>
    </submittedName>
</protein>
<dbReference type="OrthoDB" id="20729at2759"/>
<proteinExistence type="predicted"/>
<evidence type="ECO:0000313" key="2">
    <source>
        <dbReference type="EMBL" id="VDN37882.1"/>
    </source>
</evidence>
<reference evidence="4" key="1">
    <citation type="submission" date="2016-06" db="UniProtKB">
        <authorList>
            <consortium name="WormBaseParasite"/>
        </authorList>
    </citation>
    <scope>IDENTIFICATION</scope>
</reference>
<evidence type="ECO:0000313" key="4">
    <source>
        <dbReference type="WBParaSite" id="GPUH_0002129201-mRNA-1"/>
    </source>
</evidence>
<feature type="chain" id="PRO_5043139195" evidence="1">
    <location>
        <begin position="29"/>
        <end position="158"/>
    </location>
</feature>
<reference evidence="2 3" key="2">
    <citation type="submission" date="2018-11" db="EMBL/GenBank/DDBJ databases">
        <authorList>
            <consortium name="Pathogen Informatics"/>
        </authorList>
    </citation>
    <scope>NUCLEOTIDE SEQUENCE [LARGE SCALE GENOMIC DNA]</scope>
</reference>
<keyword evidence="1" id="KW-0732">Signal</keyword>
<dbReference type="EMBL" id="UYRT01092183">
    <property type="protein sequence ID" value="VDN37882.1"/>
    <property type="molecule type" value="Genomic_DNA"/>
</dbReference>
<feature type="signal peptide" evidence="1">
    <location>
        <begin position="1"/>
        <end position="28"/>
    </location>
</feature>